<dbReference type="GO" id="GO:0052717">
    <property type="term" value="F:tRNA-specific adenosine-34 deaminase activity"/>
    <property type="evidence" value="ECO:0007669"/>
    <property type="project" value="TreeGrafter"/>
</dbReference>
<protein>
    <recommendedName>
        <fullName evidence="4">CMP/dCMP-type deaminase domain-containing protein</fullName>
    </recommendedName>
</protein>
<dbReference type="PANTHER" id="PTHR11079:SF156">
    <property type="entry name" value="INACTIVE TRNA-SPECIFIC ADENOSINE DEAMINASE-LIKE PROTEIN 3-RELATED"/>
    <property type="match status" value="1"/>
</dbReference>
<evidence type="ECO:0000259" key="4">
    <source>
        <dbReference type="PROSITE" id="PS51747"/>
    </source>
</evidence>
<keyword evidence="1" id="KW-0819">tRNA processing</keyword>
<dbReference type="Proteomes" id="UP000320333">
    <property type="component" value="Unassembled WGS sequence"/>
</dbReference>
<dbReference type="AlphaFoldDB" id="A0A507FHC6"/>
<dbReference type="STRING" id="246404.A0A507FHC6"/>
<proteinExistence type="inferred from homology"/>
<comment type="similarity">
    <text evidence="2">Belongs to the cytidine and deoxycytidylate deaminase family. ADAT3 subfamily.</text>
</comment>
<keyword evidence="6" id="KW-1185">Reference proteome</keyword>
<evidence type="ECO:0000256" key="1">
    <source>
        <dbReference type="ARBA" id="ARBA00022694"/>
    </source>
</evidence>
<organism evidence="5 6">
    <name type="scientific">Chytriomyces confervae</name>
    <dbReference type="NCBI Taxonomy" id="246404"/>
    <lineage>
        <taxon>Eukaryota</taxon>
        <taxon>Fungi</taxon>
        <taxon>Fungi incertae sedis</taxon>
        <taxon>Chytridiomycota</taxon>
        <taxon>Chytridiomycota incertae sedis</taxon>
        <taxon>Chytridiomycetes</taxon>
        <taxon>Chytridiales</taxon>
        <taxon>Chytriomycetaceae</taxon>
        <taxon>Chytriomyces</taxon>
    </lineage>
</organism>
<dbReference type="GO" id="GO:0008033">
    <property type="term" value="P:tRNA processing"/>
    <property type="evidence" value="ECO:0007669"/>
    <property type="project" value="UniProtKB-KW"/>
</dbReference>
<comment type="caution">
    <text evidence="5">The sequence shown here is derived from an EMBL/GenBank/DDBJ whole genome shotgun (WGS) entry which is preliminary data.</text>
</comment>
<dbReference type="PANTHER" id="PTHR11079">
    <property type="entry name" value="CYTOSINE DEAMINASE FAMILY MEMBER"/>
    <property type="match status" value="1"/>
</dbReference>
<evidence type="ECO:0000313" key="6">
    <source>
        <dbReference type="Proteomes" id="UP000320333"/>
    </source>
</evidence>
<dbReference type="EMBL" id="QEAP01000110">
    <property type="protein sequence ID" value="TPX74758.1"/>
    <property type="molecule type" value="Genomic_DNA"/>
</dbReference>
<dbReference type="OrthoDB" id="3180714at2759"/>
<feature type="compositionally biased region" description="Basic and acidic residues" evidence="3">
    <location>
        <begin position="221"/>
        <end position="230"/>
    </location>
</feature>
<dbReference type="Pfam" id="PF00383">
    <property type="entry name" value="dCMP_cyt_deam_1"/>
    <property type="match status" value="1"/>
</dbReference>
<dbReference type="InterPro" id="IPR016193">
    <property type="entry name" value="Cytidine_deaminase-like"/>
</dbReference>
<feature type="domain" description="CMP/dCMP-type deaminase" evidence="4">
    <location>
        <begin position="145"/>
        <end position="326"/>
    </location>
</feature>
<reference evidence="5 6" key="1">
    <citation type="journal article" date="2019" name="Sci. Rep.">
        <title>Comparative genomics of chytrid fungi reveal insights into the obligate biotrophic and pathogenic lifestyle of Synchytrium endobioticum.</title>
        <authorList>
            <person name="van de Vossenberg B.T.L.H."/>
            <person name="Warris S."/>
            <person name="Nguyen H.D.T."/>
            <person name="van Gent-Pelzer M.P.E."/>
            <person name="Joly D.L."/>
            <person name="van de Geest H.C."/>
            <person name="Bonants P.J.M."/>
            <person name="Smith D.S."/>
            <person name="Levesque C.A."/>
            <person name="van der Lee T.A.J."/>
        </authorList>
    </citation>
    <scope>NUCLEOTIDE SEQUENCE [LARGE SCALE GENOMIC DNA]</scope>
    <source>
        <strain evidence="5 6">CBS 675.73</strain>
    </source>
</reference>
<gene>
    <name evidence="5" type="ORF">CcCBS67573_g03973</name>
</gene>
<name>A0A507FHC6_9FUNG</name>
<dbReference type="GO" id="GO:0005634">
    <property type="term" value="C:nucleus"/>
    <property type="evidence" value="ECO:0007669"/>
    <property type="project" value="TreeGrafter"/>
</dbReference>
<evidence type="ECO:0000256" key="3">
    <source>
        <dbReference type="SAM" id="MobiDB-lite"/>
    </source>
</evidence>
<dbReference type="GO" id="GO:0005737">
    <property type="term" value="C:cytoplasm"/>
    <property type="evidence" value="ECO:0007669"/>
    <property type="project" value="TreeGrafter"/>
</dbReference>
<dbReference type="SUPFAM" id="SSF53927">
    <property type="entry name" value="Cytidine deaminase-like"/>
    <property type="match status" value="1"/>
</dbReference>
<dbReference type="PROSITE" id="PS51747">
    <property type="entry name" value="CYT_DCMP_DEAMINASES_2"/>
    <property type="match status" value="1"/>
</dbReference>
<sequence>MLEYTCVLAEEWTRDIETVQVLTASIEPATANASIKVLASLFPIPVSLQHLKRIKKNPQTNDLVVIVKLASDEADDDEAATLLLLKEHGFGTNLSKLDTVAVPKHPAFTKAQLNAWKLVWPMNFHEPRKEVPVTFTDAELLEMEKRFDELLEFASNNVPDKESPTTLAHSLNVAACIVNPKTNQQVARVRDGRHAHPLHHAAMLAIEGVAGLERWKRDHVDTATRKRKSEDLDDASIHSNDSKNASDLVDGAETDAGGGGETEGDGYLCTGLDAYLTREPCVMCAMGLLHSRIRRVFYMEPREDGGLGSQHKIHVHGHLNHKFSVFRVTKTDKTDKL</sequence>
<dbReference type="InterPro" id="IPR002125">
    <property type="entry name" value="CMP_dCMP_dom"/>
</dbReference>
<evidence type="ECO:0000313" key="5">
    <source>
        <dbReference type="EMBL" id="TPX74758.1"/>
    </source>
</evidence>
<accession>A0A507FHC6</accession>
<feature type="region of interest" description="Disordered" evidence="3">
    <location>
        <begin position="221"/>
        <end position="260"/>
    </location>
</feature>
<dbReference type="Gene3D" id="3.40.140.10">
    <property type="entry name" value="Cytidine Deaminase, domain 2"/>
    <property type="match status" value="1"/>
</dbReference>
<evidence type="ECO:0000256" key="2">
    <source>
        <dbReference type="ARBA" id="ARBA00038160"/>
    </source>
</evidence>